<evidence type="ECO:0000313" key="2">
    <source>
        <dbReference type="Proteomes" id="UP001189429"/>
    </source>
</evidence>
<dbReference type="EMBL" id="CAUYUJ010022503">
    <property type="protein sequence ID" value="CAK0911003.1"/>
    <property type="molecule type" value="Genomic_DNA"/>
</dbReference>
<organism evidence="1 2">
    <name type="scientific">Prorocentrum cordatum</name>
    <dbReference type="NCBI Taxonomy" id="2364126"/>
    <lineage>
        <taxon>Eukaryota</taxon>
        <taxon>Sar</taxon>
        <taxon>Alveolata</taxon>
        <taxon>Dinophyceae</taxon>
        <taxon>Prorocentrales</taxon>
        <taxon>Prorocentraceae</taxon>
        <taxon>Prorocentrum</taxon>
    </lineage>
</organism>
<protein>
    <recommendedName>
        <fullName evidence="3">Peroxin/Ferlin domain-containing protein</fullName>
    </recommendedName>
</protein>
<reference evidence="1" key="1">
    <citation type="submission" date="2023-10" db="EMBL/GenBank/DDBJ databases">
        <authorList>
            <person name="Chen Y."/>
            <person name="Shah S."/>
            <person name="Dougan E. K."/>
            <person name="Thang M."/>
            <person name="Chan C."/>
        </authorList>
    </citation>
    <scope>NUCLEOTIDE SEQUENCE [LARGE SCALE GENOMIC DNA]</scope>
</reference>
<keyword evidence="2" id="KW-1185">Reference proteome</keyword>
<sequence>MRSAIEAKSRETQETTSKSLIEFLCARAGDGWAKPSQVRVEQDVVEAWELQRRVTVFHTTWRAPFLPHDGQKHRLLGGKAKEPCARAERPPLGPPGGRSEPCIGWKVVSAPEGGPCDPDGWQYGFDFYEGPSYWGPEQRFAHVRRRLWRWIANEQETRCGLPLVSLPPRMLDRRPAAAAALRRCCWPSPRWRWRFWRLCYW</sequence>
<comment type="caution">
    <text evidence="1">The sequence shown here is derived from an EMBL/GenBank/DDBJ whole genome shotgun (WGS) entry which is preliminary data.</text>
</comment>
<gene>
    <name evidence="1" type="ORF">PCOR1329_LOCUS85011</name>
</gene>
<dbReference type="Proteomes" id="UP001189429">
    <property type="component" value="Unassembled WGS sequence"/>
</dbReference>
<evidence type="ECO:0000313" key="1">
    <source>
        <dbReference type="EMBL" id="CAK0911003.1"/>
    </source>
</evidence>
<proteinExistence type="predicted"/>
<evidence type="ECO:0008006" key="3">
    <source>
        <dbReference type="Google" id="ProtNLM"/>
    </source>
</evidence>
<name>A0ABN9YDW5_9DINO</name>
<accession>A0ABN9YDW5</accession>